<dbReference type="AlphaFoldDB" id="A0ABD0YEC3"/>
<evidence type="ECO:0000313" key="7">
    <source>
        <dbReference type="Proteomes" id="UP001558652"/>
    </source>
</evidence>
<dbReference type="PANTHER" id="PTHR16515">
    <property type="entry name" value="PR DOMAIN ZINC FINGER PROTEIN"/>
    <property type="match status" value="1"/>
</dbReference>
<evidence type="ECO:0000259" key="4">
    <source>
        <dbReference type="PROSITE" id="PS50157"/>
    </source>
</evidence>
<protein>
    <submittedName>
        <fullName evidence="6">Uncharacterized protein</fullName>
    </submittedName>
</protein>
<evidence type="ECO:0000256" key="2">
    <source>
        <dbReference type="PROSITE-ProRule" id="PRU01263"/>
    </source>
</evidence>
<feature type="binding site" evidence="2">
    <location>
        <position position="73"/>
    </location>
    <ligand>
        <name>Zn(2+)</name>
        <dbReference type="ChEBI" id="CHEBI:29105"/>
    </ligand>
</feature>
<dbReference type="PROSITE" id="PS00028">
    <property type="entry name" value="ZINC_FINGER_C2H2_1"/>
    <property type="match status" value="4"/>
</dbReference>
<feature type="compositionally biased region" description="Low complexity" evidence="3">
    <location>
        <begin position="416"/>
        <end position="425"/>
    </location>
</feature>
<organism evidence="6 7">
    <name type="scientific">Ranatra chinensis</name>
    <dbReference type="NCBI Taxonomy" id="642074"/>
    <lineage>
        <taxon>Eukaryota</taxon>
        <taxon>Metazoa</taxon>
        <taxon>Ecdysozoa</taxon>
        <taxon>Arthropoda</taxon>
        <taxon>Hexapoda</taxon>
        <taxon>Insecta</taxon>
        <taxon>Pterygota</taxon>
        <taxon>Neoptera</taxon>
        <taxon>Paraneoptera</taxon>
        <taxon>Hemiptera</taxon>
        <taxon>Heteroptera</taxon>
        <taxon>Panheteroptera</taxon>
        <taxon>Nepomorpha</taxon>
        <taxon>Nepidae</taxon>
        <taxon>Ranatrinae</taxon>
        <taxon>Ranatra</taxon>
    </lineage>
</organism>
<feature type="domain" description="C2H2-type" evidence="4">
    <location>
        <begin position="327"/>
        <end position="354"/>
    </location>
</feature>
<dbReference type="SUPFAM" id="SSF57667">
    <property type="entry name" value="beta-beta-alpha zinc fingers"/>
    <property type="match status" value="3"/>
</dbReference>
<dbReference type="SUPFAM" id="SSF57716">
    <property type="entry name" value="Glucocorticoid receptor-like (DNA-binding domain)"/>
    <property type="match status" value="1"/>
</dbReference>
<accession>A0ABD0YEC3</accession>
<dbReference type="InterPro" id="IPR012934">
    <property type="entry name" value="Znf_AD"/>
</dbReference>
<dbReference type="SMART" id="SM00355">
    <property type="entry name" value="ZnF_C2H2"/>
    <property type="match status" value="4"/>
</dbReference>
<evidence type="ECO:0000256" key="3">
    <source>
        <dbReference type="SAM" id="MobiDB-lite"/>
    </source>
</evidence>
<dbReference type="InterPro" id="IPR050331">
    <property type="entry name" value="Zinc_finger"/>
</dbReference>
<dbReference type="PANTHER" id="PTHR16515:SF55">
    <property type="entry name" value="C2H2-TYPE DOMAIN-CONTAINING PROTEIN"/>
    <property type="match status" value="1"/>
</dbReference>
<feature type="compositionally biased region" description="Basic and acidic residues" evidence="3">
    <location>
        <begin position="402"/>
        <end position="415"/>
    </location>
</feature>
<name>A0ABD0YEC3_9HEMI</name>
<feature type="binding site" evidence="2">
    <location>
        <position position="30"/>
    </location>
    <ligand>
        <name>Zn(2+)</name>
        <dbReference type="ChEBI" id="CHEBI:29105"/>
    </ligand>
</feature>
<comment type="caution">
    <text evidence="6">The sequence shown here is derived from an EMBL/GenBank/DDBJ whole genome shotgun (WGS) entry which is preliminary data.</text>
</comment>
<dbReference type="Gene3D" id="3.30.160.60">
    <property type="entry name" value="Classic Zinc Finger"/>
    <property type="match status" value="3"/>
</dbReference>
<gene>
    <name evidence="6" type="ORF">AAG570_008236</name>
</gene>
<keyword evidence="7" id="KW-1185">Reference proteome</keyword>
<reference evidence="6 7" key="1">
    <citation type="submission" date="2024-07" db="EMBL/GenBank/DDBJ databases">
        <title>Chromosome-level genome assembly of the water stick insect Ranatra chinensis (Heteroptera: Nepidae).</title>
        <authorList>
            <person name="Liu X."/>
        </authorList>
    </citation>
    <scope>NUCLEOTIDE SEQUENCE [LARGE SCALE GENOMIC DNA]</scope>
    <source>
        <strain evidence="6">Cailab_2021Rc</strain>
        <tissue evidence="6">Muscle</tissue>
    </source>
</reference>
<feature type="region of interest" description="Disordered" evidence="3">
    <location>
        <begin position="402"/>
        <end position="447"/>
    </location>
</feature>
<feature type="domain" description="C2H2-type" evidence="4">
    <location>
        <begin position="237"/>
        <end position="259"/>
    </location>
</feature>
<evidence type="ECO:0000313" key="6">
    <source>
        <dbReference type="EMBL" id="KAL1110159.1"/>
    </source>
</evidence>
<dbReference type="Pfam" id="PF07776">
    <property type="entry name" value="zf-AD"/>
    <property type="match status" value="1"/>
</dbReference>
<feature type="binding site" evidence="2">
    <location>
        <position position="76"/>
    </location>
    <ligand>
        <name>Zn(2+)</name>
        <dbReference type="ChEBI" id="CHEBI:29105"/>
    </ligand>
</feature>
<feature type="binding site" evidence="2">
    <location>
        <position position="27"/>
    </location>
    <ligand>
        <name>Zn(2+)</name>
        <dbReference type="ChEBI" id="CHEBI:29105"/>
    </ligand>
</feature>
<dbReference type="PROSITE" id="PS50157">
    <property type="entry name" value="ZINC_FINGER_C2H2_2"/>
    <property type="match status" value="3"/>
</dbReference>
<proteinExistence type="predicted"/>
<evidence type="ECO:0000256" key="1">
    <source>
        <dbReference type="PROSITE-ProRule" id="PRU00042"/>
    </source>
</evidence>
<keyword evidence="1" id="KW-0863">Zinc-finger</keyword>
<dbReference type="InterPro" id="IPR013087">
    <property type="entry name" value="Znf_C2H2_type"/>
</dbReference>
<sequence length="447" mass="51065">MASKRRNMFYQNKKQGTTEIGAGERVCRVCASQFKNLIPIFNETGIKNCIPHMIDACLPIMVEKTDLWPKYICEGCLLVLKQSYALQEQSMDAEKKFGLPMIDINECFYASQQPIVDHTSTGGGLFELGEPSTRLGPITNSELNLTALQTESHSLSLQPGNFHENLPTNEELTIGDELCNFADLGSLTNDFMFDLGTFLETSGVQPLETLGQCPINIGNVVEFDGPETSSHVANVNYSCGACGKGFCTLEALDDHMQFHPLVQLYKCRICQFECLTRDLMETHIMVHYSALKPEILVDLKCHRCGIEYKSKKRYYSHKCLRPDSKKYGCKLCSKYFLLENRLDLHMKYQHGDKPGRCDICRKRFRTEVTLFQHYEKKHERVVPYVCNDCGIDELGFQDRLQDEESAEKEKIRRSSSETTISSQHTQQDRLQDEESAENEKRKPPEQQ</sequence>
<dbReference type="GO" id="GO:0008270">
    <property type="term" value="F:zinc ion binding"/>
    <property type="evidence" value="ECO:0007669"/>
    <property type="project" value="UniProtKB-UniRule"/>
</dbReference>
<dbReference type="InterPro" id="IPR036236">
    <property type="entry name" value="Znf_C2H2_sf"/>
</dbReference>
<evidence type="ECO:0000259" key="5">
    <source>
        <dbReference type="PROSITE" id="PS51915"/>
    </source>
</evidence>
<feature type="domain" description="ZAD" evidence="5">
    <location>
        <begin position="25"/>
        <end position="100"/>
    </location>
</feature>
<dbReference type="SMART" id="SM00868">
    <property type="entry name" value="zf-AD"/>
    <property type="match status" value="1"/>
</dbReference>
<feature type="domain" description="C2H2-type" evidence="4">
    <location>
        <begin position="355"/>
        <end position="383"/>
    </location>
</feature>
<keyword evidence="2" id="KW-0479">Metal-binding</keyword>
<dbReference type="Gene3D" id="3.40.1800.20">
    <property type="match status" value="1"/>
</dbReference>
<dbReference type="Proteomes" id="UP001558652">
    <property type="component" value="Unassembled WGS sequence"/>
</dbReference>
<feature type="compositionally biased region" description="Basic and acidic residues" evidence="3">
    <location>
        <begin position="426"/>
        <end position="447"/>
    </location>
</feature>
<keyword evidence="2" id="KW-0862">Zinc</keyword>
<dbReference type="PROSITE" id="PS51915">
    <property type="entry name" value="ZAD"/>
    <property type="match status" value="1"/>
</dbReference>
<dbReference type="EMBL" id="JBFDAA010000023">
    <property type="protein sequence ID" value="KAL1110159.1"/>
    <property type="molecule type" value="Genomic_DNA"/>
</dbReference>